<dbReference type="EMBL" id="JAWWNJ010000071">
    <property type="protein sequence ID" value="KAK7007403.1"/>
    <property type="molecule type" value="Genomic_DNA"/>
</dbReference>
<comment type="caution">
    <text evidence="1">The sequence shown here is derived from an EMBL/GenBank/DDBJ whole genome shotgun (WGS) entry which is preliminary data.</text>
</comment>
<reference evidence="1 2" key="1">
    <citation type="journal article" date="2024" name="J Genomics">
        <title>Draft genome sequencing and assembly of Favolaschia claudopus CIRM-BRFM 2984 isolated from oak limbs.</title>
        <authorList>
            <person name="Navarro D."/>
            <person name="Drula E."/>
            <person name="Chaduli D."/>
            <person name="Cazenave R."/>
            <person name="Ahrendt S."/>
            <person name="Wang J."/>
            <person name="Lipzen A."/>
            <person name="Daum C."/>
            <person name="Barry K."/>
            <person name="Grigoriev I.V."/>
            <person name="Favel A."/>
            <person name="Rosso M.N."/>
            <person name="Martin F."/>
        </authorList>
    </citation>
    <scope>NUCLEOTIDE SEQUENCE [LARGE SCALE GENOMIC DNA]</scope>
    <source>
        <strain evidence="1 2">CIRM-BRFM 2984</strain>
    </source>
</reference>
<evidence type="ECO:0000313" key="2">
    <source>
        <dbReference type="Proteomes" id="UP001362999"/>
    </source>
</evidence>
<accession>A0AAW0ADT1</accession>
<dbReference type="AlphaFoldDB" id="A0AAW0ADT1"/>
<name>A0AAW0ADT1_9AGAR</name>
<sequence>MLESRCNISGTALLCATALVSVSKIHKEPGTESRIRALREKGLRFELVAGHRGEDELLRWTFCSTWL</sequence>
<keyword evidence="2" id="KW-1185">Reference proteome</keyword>
<dbReference type="Proteomes" id="UP001362999">
    <property type="component" value="Unassembled WGS sequence"/>
</dbReference>
<gene>
    <name evidence="1" type="ORF">R3P38DRAFT_3030264</name>
</gene>
<proteinExistence type="predicted"/>
<evidence type="ECO:0000313" key="1">
    <source>
        <dbReference type="EMBL" id="KAK7007403.1"/>
    </source>
</evidence>
<protein>
    <submittedName>
        <fullName evidence="1">Uncharacterized protein</fullName>
    </submittedName>
</protein>
<organism evidence="1 2">
    <name type="scientific">Favolaschia claudopus</name>
    <dbReference type="NCBI Taxonomy" id="2862362"/>
    <lineage>
        <taxon>Eukaryota</taxon>
        <taxon>Fungi</taxon>
        <taxon>Dikarya</taxon>
        <taxon>Basidiomycota</taxon>
        <taxon>Agaricomycotina</taxon>
        <taxon>Agaricomycetes</taxon>
        <taxon>Agaricomycetidae</taxon>
        <taxon>Agaricales</taxon>
        <taxon>Marasmiineae</taxon>
        <taxon>Mycenaceae</taxon>
        <taxon>Favolaschia</taxon>
    </lineage>
</organism>